<name>A0A1V5MGQ0_UNCT6</name>
<protein>
    <submittedName>
        <fullName evidence="1">Uncharacterized protein</fullName>
    </submittedName>
</protein>
<proteinExistence type="predicted"/>
<dbReference type="Proteomes" id="UP000485484">
    <property type="component" value="Unassembled WGS sequence"/>
</dbReference>
<accession>A0A1V5MGQ0</accession>
<gene>
    <name evidence="1" type="ORF">BWY73_00839</name>
</gene>
<dbReference type="AlphaFoldDB" id="A0A1V5MGQ0"/>
<evidence type="ECO:0000313" key="1">
    <source>
        <dbReference type="EMBL" id="OPZ92369.1"/>
    </source>
</evidence>
<dbReference type="EMBL" id="MWAK01000105">
    <property type="protein sequence ID" value="OPZ92369.1"/>
    <property type="molecule type" value="Genomic_DNA"/>
</dbReference>
<sequence length="255" mass="27566">MLRSGVVVADGGMDRPARSGRRLQVDPPLLLVGAPFDQVAGVDEEGRLEPIGLRGQLQEAAEIVEVPAGRILLGGRIAELAVGKVDKEVIRPALLPGRQARVKGGPLQVRGVGNRHHRAEIVTQRLGQVNLDPVGIETDQLVGAAVVQFITAHHRRLSIPLEEIGAGTGQVEDDRVAVDQVKQLRDRRNILAAVLAQTRRIRTEDDRPVRTGQGGQLLLQLLDQGLAAVGLEKTPGRQQEEMLTLDLQVLVIPIE</sequence>
<reference evidence="1" key="1">
    <citation type="submission" date="2017-02" db="EMBL/GenBank/DDBJ databases">
        <title>Delving into the versatile metabolic prowess of the omnipresent phylum Bacteroidetes.</title>
        <authorList>
            <person name="Nobu M.K."/>
            <person name="Mei R."/>
            <person name="Narihiro T."/>
            <person name="Kuroda K."/>
            <person name="Liu W.-T."/>
        </authorList>
    </citation>
    <scope>NUCLEOTIDE SEQUENCE</scope>
    <source>
        <strain evidence="1">ADurb.Bin417</strain>
    </source>
</reference>
<organism evidence="1">
    <name type="scientific">candidate division TA06 bacterium ADurb.Bin417</name>
    <dbReference type="NCBI Taxonomy" id="1852828"/>
    <lineage>
        <taxon>Bacteria</taxon>
        <taxon>Bacteria division TA06</taxon>
    </lineage>
</organism>
<comment type="caution">
    <text evidence="1">The sequence shown here is derived from an EMBL/GenBank/DDBJ whole genome shotgun (WGS) entry which is preliminary data.</text>
</comment>